<feature type="disulfide bond" evidence="10">
    <location>
        <begin position="235"/>
        <end position="244"/>
    </location>
</feature>
<gene>
    <name evidence="15" type="ORF">GRJ2_001132600</name>
</gene>
<evidence type="ECO:0000313" key="15">
    <source>
        <dbReference type="EMBL" id="GAB0186673.1"/>
    </source>
</evidence>
<dbReference type="FunFam" id="2.10.25.10:FF:000082">
    <property type="entry name" value="Laminin subunit alpha 1"/>
    <property type="match status" value="1"/>
</dbReference>
<proteinExistence type="predicted"/>
<dbReference type="SMART" id="SM00180">
    <property type="entry name" value="EGF_Lam"/>
    <property type="match status" value="7"/>
</dbReference>
<dbReference type="PROSITE" id="PS01248">
    <property type="entry name" value="EGF_LAM_1"/>
    <property type="match status" value="4"/>
</dbReference>
<feature type="coiled-coil region" evidence="11">
    <location>
        <begin position="1162"/>
        <end position="1233"/>
    </location>
</feature>
<dbReference type="PANTHER" id="PTHR10574:SF291">
    <property type="entry name" value="LAMININ SUBUNIT ALPHA-2"/>
    <property type="match status" value="1"/>
</dbReference>
<dbReference type="PROSITE" id="PS51115">
    <property type="entry name" value="LAMININ_IVA"/>
    <property type="match status" value="2"/>
</dbReference>
<dbReference type="GO" id="GO:0007155">
    <property type="term" value="P:cell adhesion"/>
    <property type="evidence" value="ECO:0007669"/>
    <property type="project" value="UniProtKB-KW"/>
</dbReference>
<keyword evidence="6" id="KW-0130">Cell adhesion</keyword>
<dbReference type="PROSITE" id="PS50027">
    <property type="entry name" value="EGF_LAM_2"/>
    <property type="match status" value="7"/>
</dbReference>
<dbReference type="CDD" id="cd00055">
    <property type="entry name" value="EGF_Lam"/>
    <property type="match status" value="7"/>
</dbReference>
<feature type="disulfide bond" evidence="10">
    <location>
        <begin position="696"/>
        <end position="708"/>
    </location>
</feature>
<comment type="caution">
    <text evidence="15">The sequence shown here is derived from an EMBL/GenBank/DDBJ whole genome shotgun (WGS) entry which is preliminary data.</text>
</comment>
<feature type="domain" description="Laminin EGF-like" evidence="13">
    <location>
        <begin position="696"/>
        <end position="755"/>
    </location>
</feature>
<feature type="disulfide bond" evidence="10">
    <location>
        <begin position="491"/>
        <end position="505"/>
    </location>
</feature>
<feature type="domain" description="Laminin EGF-like" evidence="13">
    <location>
        <begin position="205"/>
        <end position="259"/>
    </location>
</feature>
<feature type="disulfide bond" evidence="10">
    <location>
        <begin position="671"/>
        <end position="680"/>
    </location>
</feature>
<evidence type="ECO:0000256" key="11">
    <source>
        <dbReference type="SAM" id="Coils"/>
    </source>
</evidence>
<dbReference type="FunFam" id="2.10.25.10:FF:000051">
    <property type="entry name" value="Laminin subunit alpha 4"/>
    <property type="match status" value="1"/>
</dbReference>
<feature type="domain" description="Laminin EGF-like" evidence="13">
    <location>
        <begin position="557"/>
        <end position="603"/>
    </location>
</feature>
<dbReference type="FunFam" id="2.10.25.10:FF:000074">
    <property type="entry name" value="Laminin subunit alpha"/>
    <property type="match status" value="1"/>
</dbReference>
<feature type="domain" description="Laminin EGF-like" evidence="13">
    <location>
        <begin position="650"/>
        <end position="695"/>
    </location>
</feature>
<dbReference type="SMART" id="SM00282">
    <property type="entry name" value="LamG"/>
    <property type="match status" value="1"/>
</dbReference>
<name>A0ABC9WMI7_GRUJA</name>
<dbReference type="InterPro" id="IPR002049">
    <property type="entry name" value="LE_dom"/>
</dbReference>
<keyword evidence="3" id="KW-0732">Signal</keyword>
<keyword evidence="2" id="KW-0964">Secreted</keyword>
<feature type="disulfide bond" evidence="10">
    <location>
        <begin position="510"/>
        <end position="527"/>
    </location>
</feature>
<feature type="disulfide bond" evidence="10">
    <location>
        <begin position="557"/>
        <end position="569"/>
    </location>
</feature>
<dbReference type="SUPFAM" id="SSF49899">
    <property type="entry name" value="Concanavalin A-like lectins/glucanases"/>
    <property type="match status" value="2"/>
</dbReference>
<keyword evidence="7 10" id="KW-1015">Disulfide bond</keyword>
<dbReference type="PRINTS" id="PR00011">
    <property type="entry name" value="EGFLAMININ"/>
</dbReference>
<dbReference type="GO" id="GO:0005576">
    <property type="term" value="C:extracellular region"/>
    <property type="evidence" value="ECO:0007669"/>
    <property type="project" value="UniProtKB-ARBA"/>
</dbReference>
<feature type="domain" description="Laminin IV type A" evidence="14">
    <location>
        <begin position="770"/>
        <end position="1005"/>
    </location>
</feature>
<dbReference type="SUPFAM" id="SSF58104">
    <property type="entry name" value="Methyl-accepting chemotaxis protein (MCP) signaling domain"/>
    <property type="match status" value="1"/>
</dbReference>
<organism evidence="15 16">
    <name type="scientific">Grus japonensis</name>
    <name type="common">Japanese crane</name>
    <name type="synonym">Red-crowned crane</name>
    <dbReference type="NCBI Taxonomy" id="30415"/>
    <lineage>
        <taxon>Eukaryota</taxon>
        <taxon>Metazoa</taxon>
        <taxon>Chordata</taxon>
        <taxon>Craniata</taxon>
        <taxon>Vertebrata</taxon>
        <taxon>Euteleostomi</taxon>
        <taxon>Archelosauria</taxon>
        <taxon>Archosauria</taxon>
        <taxon>Dinosauria</taxon>
        <taxon>Saurischia</taxon>
        <taxon>Theropoda</taxon>
        <taxon>Coelurosauria</taxon>
        <taxon>Aves</taxon>
        <taxon>Neognathae</taxon>
        <taxon>Neoaves</taxon>
        <taxon>Gruiformes</taxon>
        <taxon>Gruidae</taxon>
        <taxon>Grus</taxon>
    </lineage>
</organism>
<dbReference type="FunFam" id="2.10.25.10:FF:000189">
    <property type="entry name" value="Laminin subunit alpha 2"/>
    <property type="match status" value="1"/>
</dbReference>
<comment type="subcellular location">
    <subcellularLocation>
        <location evidence="1">Secreted</location>
        <location evidence="1">Extracellular space</location>
        <location evidence="1">Extracellular matrix</location>
        <location evidence="1">Basement membrane</location>
    </subcellularLocation>
</comment>
<dbReference type="Pfam" id="PF06009">
    <property type="entry name" value="Laminin_II"/>
    <property type="match status" value="1"/>
</dbReference>
<dbReference type="InterPro" id="IPR009254">
    <property type="entry name" value="Laminin_aI"/>
</dbReference>
<feature type="disulfide bond" evidence="10">
    <location>
        <begin position="622"/>
        <end position="631"/>
    </location>
</feature>
<dbReference type="InterPro" id="IPR010307">
    <property type="entry name" value="Laminin_dom_II"/>
</dbReference>
<evidence type="ECO:0000256" key="3">
    <source>
        <dbReference type="ARBA" id="ARBA00022729"/>
    </source>
</evidence>
<keyword evidence="11" id="KW-0175">Coiled coil</keyword>
<dbReference type="Pfam" id="PF00052">
    <property type="entry name" value="Laminin_B"/>
    <property type="match status" value="3"/>
</dbReference>
<keyword evidence="4" id="KW-0677">Repeat</keyword>
<dbReference type="SUPFAM" id="SSF57196">
    <property type="entry name" value="EGF/Laminin"/>
    <property type="match status" value="6"/>
</dbReference>
<evidence type="ECO:0000256" key="1">
    <source>
        <dbReference type="ARBA" id="ARBA00004302"/>
    </source>
</evidence>
<feature type="domain" description="Laminin EGF-like" evidence="13">
    <location>
        <begin position="508"/>
        <end position="556"/>
    </location>
</feature>
<accession>A0ABC9WMI7</accession>
<feature type="disulfide bond" evidence="10">
    <location>
        <begin position="726"/>
        <end position="735"/>
    </location>
</feature>
<dbReference type="SMART" id="SM00136">
    <property type="entry name" value="LamNT"/>
    <property type="match status" value="1"/>
</dbReference>
<feature type="domain" description="Laminin EGF-like" evidence="13">
    <location>
        <begin position="455"/>
        <end position="507"/>
    </location>
</feature>
<dbReference type="Gene3D" id="2.60.120.260">
    <property type="entry name" value="Galactose-binding domain-like"/>
    <property type="match status" value="1"/>
</dbReference>
<feature type="disulfide bond" evidence="10">
    <location>
        <begin position="205"/>
        <end position="217"/>
    </location>
</feature>
<dbReference type="Gene3D" id="2.60.120.200">
    <property type="match status" value="3"/>
</dbReference>
<sequence>MIWMMGQSVPSASLLMTPNWEEWLITPEGRAAIQRDLDRLEKWAGRNLMKFNKEKCKVLHLGRNNPRHHHMLGPTQLESSLVEKDPGVLVDTWLNMSQQCALVAKLANDILGCIRQSIANRSREVILPLYSALIHTSLINGRPSADDPSRVLLEFTSARFIRLRFQRIRTLNADLMMFAHKDPNEIDPIVTRRVLPDIPDPCQPCFCDPNGSLHDTCVKDEKHAEGDMLPGFCHCKTGYAGEHCNRCALGYIGYPECLPCNCSLKGSMNVDPCVQDMNGWYLTGLPGLIRVTPKQKKFDGHQQFSISNVAARKVLPQIYYWSAPSSYLGNKVAAAGGRLKFTVSYDFTKEEETVQLMVQSDVIIEGRDLRISTPKEGIHLQPSEEHTEEIVLKPESFSVHGTDVPVSRREFMTILANVKRILIRATYSNGMNAIYRCAEGYFGQPLIPGGSCQPCQCNDNLDFSIPGSCDSLSGACLICKPGTTGQYCERCADGYFGDALDAKNCQPCDCNINGSFSEICDPQTGQCKCKANVIGRRCEVCQPETFGLQSSRGCVPCNCNSFGSKSFDCDGDGQCYCQPGVSGKKCDRCAHGFYNFEEGGCTPCECSRFGNNCDPISGRCICPPNTVGEMCDKCAPNYWGHDIVTGCKPCDCSLIGALSSQCDLNTGCCFCRPEFSGDKCTECRLGYWNYPQCVACHCFLAGTDPQSCDTELGKCSCIDHTGQCSCKVNVEGVHCDRCKSGTFGLSARNPLGCSSCYCFGLTTQCSEARGLIRMWVTLKPEQMILPLVDEKLQRSTLSGIAFQPPEIVANIEQVMQDLRSEPVYWRLPEQFEGRKLTAYGGKLKYAIYFEAREETGFTTYYPQVIIRGGPPSHTRIIVWHMAAPLIGQLTRHEIEMTEHKWEYYGDDQRVRNTVPWEYYQDVPGVNRTVSQADFTRKHYGDDSRPSRSVSREDFLNVLYDVHYILIKATHGNIMRQSRTVSTILLVTTVRDVRWDFMASSKALQMTVNLVLVPYPFLVTISALLVWRKDLVITGVLHAHLDMKASTVKACDDECTGLLLSDLDRLNQMILSVNLSGPLPAPYKMLHGFENMTQELKHLLSPQRAPERLLQLAQGNLDTLVTEMDELLTRATKVTADGEQTRQDAERTNDRAKSLGQFVKGILQAAEAANEEAIKLNKTLRTQDETLEKSLPELQSEADRMVAELRSRALNMQERIAQDELKNAEDLLDKVKKLFGEPSEKNEDLKNEVRDKLASYHTKVDDARDLLREATSKIREADRLSAVNQKNMTMVEKKKQAVEDGRQDVEKSLQEGNDVLNEANKLANEISLAVEYVEGIADKIQPMSDQLKDKIDDLSQEIRDRMLPEKVLQAENHAAQLNESSAVLDGILAEAKNLSFNATLAFNAYTNIKDYTDEAEKVAKEAKALANEAMQATSGPQGSLKDGAKSSLQKSFRVLNEAKMLDNDVKENGDNLDKMQNRLKDADEKNSVLLRALNETLGKLSAIPNDTAIKVQAAKDKARQANDTANDILAQIKDLNQNLLGLRNNYSKLADDVAKTNAVVKDPVKNIADADSSIKTLEKEADRLLDKIKPIKELQDNLGKNISQIKELINQARKQANSIKVSVSSGGNCIRTYRPEIKKGTYNTVILNVKTVVADNLLFYLGSAKFTDFLAIEMRKGKVSFLWDVGSGVGRVETGKNGTISVRALDGPKASIVPATFSAVSPPGYTILDVDVNAMLFVGGLTEKIKLDAVRQKWVVSTIQHKSDAVRVTTFTGCMGETFLDSKPIGLWNFRDIEGDCKGCAVSPQVADSEGTVQFDGDSYAMVSRPIRWNPNISTVMFKFRTFSSNALLMYLATDDLVRTIS</sequence>
<evidence type="ECO:0000313" key="16">
    <source>
        <dbReference type="Proteomes" id="UP001623348"/>
    </source>
</evidence>
<dbReference type="Gene3D" id="2.170.300.10">
    <property type="entry name" value="Tie2 ligand-binding domain superfamily"/>
    <property type="match status" value="1"/>
</dbReference>
<keyword evidence="16" id="KW-1185">Reference proteome</keyword>
<dbReference type="SMART" id="SM00281">
    <property type="entry name" value="LamB"/>
    <property type="match status" value="2"/>
</dbReference>
<evidence type="ECO:0000259" key="14">
    <source>
        <dbReference type="PROSITE" id="PS51115"/>
    </source>
</evidence>
<dbReference type="FunFam" id="2.10.25.10:FF:000512">
    <property type="entry name" value="Laminin subunit alpha 1"/>
    <property type="match status" value="1"/>
</dbReference>
<comment type="caution">
    <text evidence="10">Lacks conserved residue(s) required for the propagation of feature annotation.</text>
</comment>
<evidence type="ECO:0000256" key="5">
    <source>
        <dbReference type="ARBA" id="ARBA00022869"/>
    </source>
</evidence>
<dbReference type="FunFam" id="2.10.25.10:FF:000094">
    <property type="entry name" value="Laminin subunit alpha-2"/>
    <property type="match status" value="1"/>
</dbReference>
<evidence type="ECO:0000259" key="13">
    <source>
        <dbReference type="PROSITE" id="PS50027"/>
    </source>
</evidence>
<feature type="disulfide bond" evidence="10">
    <location>
        <begin position="479"/>
        <end position="488"/>
    </location>
</feature>
<evidence type="ECO:0000256" key="6">
    <source>
        <dbReference type="ARBA" id="ARBA00022889"/>
    </source>
</evidence>
<dbReference type="InterPro" id="IPR001791">
    <property type="entry name" value="Laminin_G"/>
</dbReference>
<evidence type="ECO:0000256" key="4">
    <source>
        <dbReference type="ARBA" id="ARBA00022737"/>
    </source>
</evidence>
<dbReference type="PANTHER" id="PTHR10574">
    <property type="entry name" value="NETRIN/LAMININ-RELATED"/>
    <property type="match status" value="1"/>
</dbReference>
<feature type="coiled-coil region" evidence="11">
    <location>
        <begin position="1464"/>
        <end position="1614"/>
    </location>
</feature>
<keyword evidence="5" id="KW-0272">Extracellular matrix</keyword>
<dbReference type="InterPro" id="IPR013320">
    <property type="entry name" value="ConA-like_dom_sf"/>
</dbReference>
<dbReference type="InterPro" id="IPR008211">
    <property type="entry name" value="Laminin_N"/>
</dbReference>
<evidence type="ECO:0000256" key="2">
    <source>
        <dbReference type="ARBA" id="ARBA00022525"/>
    </source>
</evidence>
<dbReference type="Pfam" id="PF00054">
    <property type="entry name" value="Laminin_G_1"/>
    <property type="match status" value="1"/>
</dbReference>
<keyword evidence="9 10" id="KW-0424">Laminin EGF-like domain</keyword>
<protein>
    <submittedName>
        <fullName evidence="15">Laminin subunit alpha-2</fullName>
    </submittedName>
</protein>
<feature type="domain" description="Laminin IV type A" evidence="14">
    <location>
        <begin position="275"/>
        <end position="463"/>
    </location>
</feature>
<dbReference type="EMBL" id="BAAFJT010000003">
    <property type="protein sequence ID" value="GAB0186673.1"/>
    <property type="molecule type" value="Genomic_DNA"/>
</dbReference>
<feature type="disulfide bond" evidence="10">
    <location>
        <begin position="652"/>
        <end position="669"/>
    </location>
</feature>
<dbReference type="CDD" id="cd00110">
    <property type="entry name" value="LamG"/>
    <property type="match status" value="1"/>
</dbReference>
<feature type="disulfide bond" evidence="10">
    <location>
        <begin position="577"/>
        <end position="586"/>
    </location>
</feature>
<dbReference type="Gene3D" id="2.10.25.10">
    <property type="entry name" value="Laminin"/>
    <property type="match status" value="6"/>
</dbReference>
<evidence type="ECO:0000256" key="9">
    <source>
        <dbReference type="ARBA" id="ARBA00023292"/>
    </source>
</evidence>
<keyword evidence="5" id="KW-0084">Basement membrane</keyword>
<feature type="disulfide bond" evidence="10">
    <location>
        <begin position="529"/>
        <end position="538"/>
    </location>
</feature>
<keyword evidence="8" id="KW-0325">Glycoprotein</keyword>
<dbReference type="Pfam" id="PF00053">
    <property type="entry name" value="EGF_laminin"/>
    <property type="match status" value="7"/>
</dbReference>
<dbReference type="FunFam" id="2.170.300.10:FF:000008">
    <property type="entry name" value="Laminin subunit alpha 2"/>
    <property type="match status" value="1"/>
</dbReference>
<evidence type="ECO:0000259" key="12">
    <source>
        <dbReference type="PROSITE" id="PS50025"/>
    </source>
</evidence>
<dbReference type="InterPro" id="IPR050440">
    <property type="entry name" value="Laminin/Netrin_ECM"/>
</dbReference>
<dbReference type="Proteomes" id="UP001623348">
    <property type="component" value="Unassembled WGS sequence"/>
</dbReference>
<evidence type="ECO:0000256" key="8">
    <source>
        <dbReference type="ARBA" id="ARBA00023180"/>
    </source>
</evidence>
<evidence type="ECO:0000256" key="7">
    <source>
        <dbReference type="ARBA" id="ARBA00023157"/>
    </source>
</evidence>
<dbReference type="InterPro" id="IPR000034">
    <property type="entry name" value="Laminin_IV"/>
</dbReference>
<feature type="domain" description="Laminin G" evidence="12">
    <location>
        <begin position="1619"/>
        <end position="1799"/>
    </location>
</feature>
<feature type="domain" description="Laminin EGF-like" evidence="13">
    <location>
        <begin position="604"/>
        <end position="649"/>
    </location>
</feature>
<dbReference type="PROSITE" id="PS50025">
    <property type="entry name" value="LAM_G_DOMAIN"/>
    <property type="match status" value="1"/>
</dbReference>
<feature type="disulfide bond" evidence="10">
    <location>
        <begin position="650"/>
        <end position="662"/>
    </location>
</feature>
<evidence type="ECO:0000256" key="10">
    <source>
        <dbReference type="PROSITE-ProRule" id="PRU00460"/>
    </source>
</evidence>
<dbReference type="Pfam" id="PF06008">
    <property type="entry name" value="Laminin_I"/>
    <property type="match status" value="1"/>
</dbReference>
<dbReference type="GO" id="GO:0005604">
    <property type="term" value="C:basement membrane"/>
    <property type="evidence" value="ECO:0007669"/>
    <property type="project" value="UniProtKB-SubCell"/>
</dbReference>
<reference evidence="15 16" key="1">
    <citation type="submission" date="2024-06" db="EMBL/GenBank/DDBJ databases">
        <title>The draft genome of Grus japonensis, version 3.</title>
        <authorList>
            <person name="Nabeshima K."/>
            <person name="Suzuki S."/>
            <person name="Onuma M."/>
        </authorList>
    </citation>
    <scope>NUCLEOTIDE SEQUENCE [LARGE SCALE GENOMIC DNA]</scope>
    <source>
        <strain evidence="15 16">451A</strain>
    </source>
</reference>
<feature type="disulfide bond" evidence="10">
    <location>
        <begin position="508"/>
        <end position="520"/>
    </location>
</feature>
<dbReference type="FunFam" id="2.10.25.10:FF:000250">
    <property type="entry name" value="Laminin subunit alpha 2"/>
    <property type="match status" value="1"/>
</dbReference>